<dbReference type="OrthoDB" id="7326421at2759"/>
<organism evidence="9 10">
    <name type="scientific">Pyronema omphalodes (strain CBS 100304)</name>
    <name type="common">Pyronema confluens</name>
    <dbReference type="NCBI Taxonomy" id="1076935"/>
    <lineage>
        <taxon>Eukaryota</taxon>
        <taxon>Fungi</taxon>
        <taxon>Dikarya</taxon>
        <taxon>Ascomycota</taxon>
        <taxon>Pezizomycotina</taxon>
        <taxon>Pezizomycetes</taxon>
        <taxon>Pezizales</taxon>
        <taxon>Pyronemataceae</taxon>
        <taxon>Pyronema</taxon>
    </lineage>
</organism>
<dbReference type="SUPFAM" id="SSF50978">
    <property type="entry name" value="WD40 repeat-like"/>
    <property type="match status" value="1"/>
</dbReference>
<feature type="domain" description="Gem-associated protein 5 TPR" evidence="8">
    <location>
        <begin position="605"/>
        <end position="762"/>
    </location>
</feature>
<feature type="compositionally biased region" description="Pro residues" evidence="7">
    <location>
        <begin position="1738"/>
        <end position="1749"/>
    </location>
</feature>
<comment type="subcellular location">
    <subcellularLocation>
        <location evidence="1">Nucleus</location>
    </subcellularLocation>
</comment>
<dbReference type="GO" id="GO:0005634">
    <property type="term" value="C:nucleus"/>
    <property type="evidence" value="ECO:0007669"/>
    <property type="project" value="UniProtKB-SubCell"/>
</dbReference>
<dbReference type="PANTHER" id="PTHR15528:SF11">
    <property type="entry name" value="FI18188P1"/>
    <property type="match status" value="1"/>
</dbReference>
<dbReference type="GO" id="GO:0003712">
    <property type="term" value="F:transcription coregulator activity"/>
    <property type="evidence" value="ECO:0007669"/>
    <property type="project" value="InterPro"/>
</dbReference>
<dbReference type="PANTHER" id="PTHR15528">
    <property type="entry name" value="PEROXISOME PROLIFERATOR ACTIVATED RECEPTOR GAMMA COACTIVATOR 1 PGC-1 -RELATED"/>
    <property type="match status" value="1"/>
</dbReference>
<feature type="compositionally biased region" description="Basic and acidic residues" evidence="7">
    <location>
        <begin position="1251"/>
        <end position="1289"/>
    </location>
</feature>
<dbReference type="EMBL" id="HF935997">
    <property type="protein sequence ID" value="CCX33038.1"/>
    <property type="molecule type" value="Genomic_DNA"/>
</dbReference>
<dbReference type="STRING" id="1076935.U4LM71"/>
<gene>
    <name evidence="9" type="ORF">PCON_14067</name>
</gene>
<dbReference type="InterPro" id="IPR056421">
    <property type="entry name" value="TPR_GEMI5"/>
</dbReference>
<evidence type="ECO:0000256" key="7">
    <source>
        <dbReference type="SAM" id="MobiDB-lite"/>
    </source>
</evidence>
<feature type="compositionally biased region" description="Gly residues" evidence="7">
    <location>
        <begin position="1470"/>
        <end position="1479"/>
    </location>
</feature>
<dbReference type="Proteomes" id="UP000018144">
    <property type="component" value="Unassembled WGS sequence"/>
</dbReference>
<feature type="compositionally biased region" description="Polar residues" evidence="7">
    <location>
        <begin position="481"/>
        <end position="490"/>
    </location>
</feature>
<keyword evidence="4" id="KW-0805">Transcription regulation</keyword>
<keyword evidence="2" id="KW-0597">Phosphoprotein</keyword>
<evidence type="ECO:0000256" key="1">
    <source>
        <dbReference type="ARBA" id="ARBA00004123"/>
    </source>
</evidence>
<feature type="compositionally biased region" description="Basic and acidic residues" evidence="7">
    <location>
        <begin position="1797"/>
        <end position="1809"/>
    </location>
</feature>
<evidence type="ECO:0000313" key="10">
    <source>
        <dbReference type="Proteomes" id="UP000018144"/>
    </source>
</evidence>
<feature type="region of interest" description="Disordered" evidence="7">
    <location>
        <begin position="425"/>
        <end position="557"/>
    </location>
</feature>
<evidence type="ECO:0000256" key="2">
    <source>
        <dbReference type="ARBA" id="ARBA00022553"/>
    </source>
</evidence>
<evidence type="ECO:0000256" key="6">
    <source>
        <dbReference type="ARBA" id="ARBA00023242"/>
    </source>
</evidence>
<feature type="compositionally biased region" description="Acidic residues" evidence="7">
    <location>
        <begin position="1165"/>
        <end position="1176"/>
    </location>
</feature>
<evidence type="ECO:0000256" key="4">
    <source>
        <dbReference type="ARBA" id="ARBA00023015"/>
    </source>
</evidence>
<dbReference type="GO" id="GO:0003723">
    <property type="term" value="F:RNA binding"/>
    <property type="evidence" value="ECO:0007669"/>
    <property type="project" value="UniProtKB-KW"/>
</dbReference>
<proteinExistence type="predicted"/>
<feature type="compositionally biased region" description="Basic residues" evidence="7">
    <location>
        <begin position="1670"/>
        <end position="1681"/>
    </location>
</feature>
<dbReference type="GO" id="GO:0045944">
    <property type="term" value="P:positive regulation of transcription by RNA polymerase II"/>
    <property type="evidence" value="ECO:0007669"/>
    <property type="project" value="TreeGrafter"/>
</dbReference>
<feature type="region of interest" description="Disordered" evidence="7">
    <location>
        <begin position="1866"/>
        <end position="1892"/>
    </location>
</feature>
<feature type="compositionally biased region" description="Basic and acidic residues" evidence="7">
    <location>
        <begin position="1125"/>
        <end position="1141"/>
    </location>
</feature>
<keyword evidence="5" id="KW-0804">Transcription</keyword>
<dbReference type="Pfam" id="PF23774">
    <property type="entry name" value="TPR_GEMI5"/>
    <property type="match status" value="1"/>
</dbReference>
<feature type="compositionally biased region" description="Basic and acidic residues" evidence="7">
    <location>
        <begin position="1365"/>
        <end position="1383"/>
    </location>
</feature>
<reference evidence="9 10" key="1">
    <citation type="journal article" date="2013" name="PLoS Genet.">
        <title>The genome and development-dependent transcriptomes of Pyronema confluens: a window into fungal evolution.</title>
        <authorList>
            <person name="Traeger S."/>
            <person name="Altegoer F."/>
            <person name="Freitag M."/>
            <person name="Gabaldon T."/>
            <person name="Kempken F."/>
            <person name="Kumar A."/>
            <person name="Marcet-Houben M."/>
            <person name="Poggeler S."/>
            <person name="Stajich J.E."/>
            <person name="Nowrousian M."/>
        </authorList>
    </citation>
    <scope>NUCLEOTIDE SEQUENCE [LARGE SCALE GENOMIC DNA]</scope>
    <source>
        <strain evidence="10">CBS 100304</strain>
        <tissue evidence="9">Vegetative mycelium</tissue>
    </source>
</reference>
<dbReference type="SMART" id="SM00320">
    <property type="entry name" value="WD40"/>
    <property type="match status" value="4"/>
</dbReference>
<feature type="compositionally biased region" description="Low complexity" evidence="7">
    <location>
        <begin position="1682"/>
        <end position="1691"/>
    </location>
</feature>
<protein>
    <recommendedName>
        <fullName evidence="8">Gem-associated protein 5 TPR domain-containing protein</fullName>
    </recommendedName>
</protein>
<keyword evidence="3" id="KW-0694">RNA-binding</keyword>
<dbReference type="InterPro" id="IPR001680">
    <property type="entry name" value="WD40_rpt"/>
</dbReference>
<sequence>MMMSRKGSIGSGSTRSNSTISISSAPRDTGNLQKLQPCSASNDYYIFTQGASVIVVRHDSLALERRFEGHTEEVTVIAVDNSSGTVPTRIVTVDTSKTAIIWSLENGEEISRFGSYDDIQSAAWMKNGNLAFGDSIGNVILFDPIRAESISARTIFDPLVTIAPSGNCKAFALGYNNGSVLIAALSPSFTILHTLTTTSISPSPIVGLAWHASSSKQTSDMLAVQTRDGDLRVWSVPKSIEGDESARVVRVLKRVDGNGRGINWLGWSRNGRIVQYSAGETYIWDVRTKNVEWEYVPTPNNVIGMCIYGPKGALFTLGRDNTVQQFALYPPQLLASFQHAPALPPPSPPASIEEIKNQTINNGNHHSPQEIILLLDEEPPHVAQNEYMMAAALPPPPELQPMAMAPAPPMPYQHQLEPTVYADTGLGISNVGMGEQRPSSVSSRSSTGSNGSNRERTPSVSSKGSGNGGNSCSGTPGRVSEYSSPPTAVSTPAMGRKGSTGSGYDVIISSPTSGPSSRKQSLGAASIASVQTTSSRKMHPLRQEIHPSPDTPQTSVPQLLPEVTDIFAHLRARLATVTYESPRQGAPQNRLSDDDLRKEMLFCVFGWRGDIEQLIGDELDSVNARSINSLILRMWLGDLDQNSLSVMLGADFNVSGDWLFLALSAMAGQNSWTHVARAYVLKLLQKNDIHMAVLCLLAIGDKNDAVEVYISHNCYLEAVLLTTLLWKNDWKKISSLVRKWGEFAVHDSDANLARRCFACAGHTTVIEPPNAPLPPIPQRSRTPSHSRSLSDNEPRGTIGALTRKLSISSPTNPRATLKMTPKNAPLKLITDFAAAPDPIQRSQTTSPSSGITGLNRFFHPAGIPSRSATSTPIGMSALTPIDPFWQQRDPFPNTRTQTPAVGHNGGKLLTPVTESSPLNQVPHQRLGLDEPLMAPAPPPPPPPGHLSAVATSPPTLLEPPINPAQQVGATHKISSPIEARNSLGFSASPSVTLGDVYKMERAPTPPQMAPPPIKTASPIIPKRTRSMSLRNKVAGLQIQFPPMDQFLRDKDSSKKEKISPPIITRRQTPPSINTNTTNTMVHKDNDSAFLDLVEKGNNRLDSQRAAPPAFSNLRRLSPDRRRRSPERGTLEPRGRTYEIKKSHQRSPSSPLPFSAQAAFYREDPEPSEPEPVEIDSVEIPRPLFNIPQYNEPPARGRSITRETVQPKSPSSPVMSPEQAAHFDERDNGDIDFEDERYYTSPQLQQQSRVPSRMEERVARAPSRMQERVTRAPSRLRDHSMDRERTERTSSRMRNRSPGREHSRARNRSHAREPSRLRDRSIERGSSRIRARSPPPRGPSRLRRASPPRERSRARSNVRAPSVAREWPRESSRERGRSRVKELQGSHLRSPSSPLPMSPQALLYQEMSDEVDRQHEEEEERLSRSLRTTSQSRGPRMESRGRQFRNVHETGIRRSRSERTLRQWSDQLEHGYGGGNGGGHYTLRGASPAPSSLSRNLSISRGLPSNPKAWRAELTSRPASPARSAVPRSERALSPSTRHLSPAPYRGRPKTPARELSPAPPLENRAYTPAPYESVIIPTPPIRKSPLTQHAPYESIPPLPAMAMAPAPAQAPYESITVPTLPAKTMNATSPVSFEEVRRLEPAQHPPRSSSRLRSSSRQPGGEERSPRVGQGHHGHQGHQSHHSQSQSQSQSTNPYYNSPHLSSTSDELLPLPQSLNRNNSHKRTTSEPAFKPLIRKLPPMPLSPPPLPNDFPVHQALRMYLEPGKRDRTPAPREGRESRMTSSSGNSRGDGYGNARSDSRADNYGHGRGDSYGNSNGRGDGGYRADSYGRGYEMTPPQLDYDAGEWEGQWRNPEEYYEEISRIEEARRRDARSPAGSVRSRGTGTGERMNMI</sequence>
<dbReference type="InterPro" id="IPR034605">
    <property type="entry name" value="PGC-1"/>
</dbReference>
<feature type="compositionally biased region" description="Polar residues" evidence="7">
    <location>
        <begin position="1239"/>
        <end position="1249"/>
    </location>
</feature>
<feature type="region of interest" description="Disordered" evidence="7">
    <location>
        <begin position="1099"/>
        <end position="1566"/>
    </location>
</feature>
<feature type="compositionally biased region" description="Low complexity" evidence="7">
    <location>
        <begin position="7"/>
        <end position="24"/>
    </location>
</feature>
<feature type="compositionally biased region" description="Polar residues" evidence="7">
    <location>
        <begin position="1692"/>
        <end position="1706"/>
    </location>
</feature>
<dbReference type="InterPro" id="IPR036322">
    <property type="entry name" value="WD40_repeat_dom_sf"/>
</dbReference>
<feature type="compositionally biased region" description="Pro residues" evidence="7">
    <location>
        <begin position="934"/>
        <end position="944"/>
    </location>
</feature>
<feature type="compositionally biased region" description="Basic and acidic residues" evidence="7">
    <location>
        <begin position="1434"/>
        <end position="1460"/>
    </location>
</feature>
<evidence type="ECO:0000256" key="3">
    <source>
        <dbReference type="ARBA" id="ARBA00022884"/>
    </source>
</evidence>
<feature type="compositionally biased region" description="Polar residues" evidence="7">
    <location>
        <begin position="1488"/>
        <end position="1498"/>
    </location>
</feature>
<feature type="region of interest" description="Disordered" evidence="7">
    <location>
        <begin position="1051"/>
        <end position="1083"/>
    </location>
</feature>
<accession>U4LM71</accession>
<feature type="compositionally biased region" description="Basic and acidic residues" evidence="7">
    <location>
        <begin position="1297"/>
        <end position="1325"/>
    </location>
</feature>
<feature type="region of interest" description="Disordered" evidence="7">
    <location>
        <begin position="929"/>
        <end position="955"/>
    </location>
</feature>
<feature type="compositionally biased region" description="Polar residues" evidence="7">
    <location>
        <begin position="1201"/>
        <end position="1213"/>
    </location>
</feature>
<dbReference type="InterPro" id="IPR015943">
    <property type="entry name" value="WD40/YVTN_repeat-like_dom_sf"/>
</dbReference>
<evidence type="ECO:0000313" key="9">
    <source>
        <dbReference type="EMBL" id="CCX33038.1"/>
    </source>
</evidence>
<dbReference type="eggNOG" id="ENOG502QVI0">
    <property type="taxonomic scope" value="Eukaryota"/>
</dbReference>
<feature type="compositionally biased region" description="Basic and acidic residues" evidence="7">
    <location>
        <begin position="1763"/>
        <end position="1779"/>
    </location>
</feature>
<feature type="region of interest" description="Disordered" evidence="7">
    <location>
        <begin position="1"/>
        <end position="32"/>
    </location>
</feature>
<feature type="compositionally biased region" description="Low complexity" evidence="7">
    <location>
        <begin position="1647"/>
        <end position="1657"/>
    </location>
</feature>
<keyword evidence="6" id="KW-0539">Nucleus</keyword>
<feature type="compositionally biased region" description="Low complexity" evidence="7">
    <location>
        <begin position="439"/>
        <end position="452"/>
    </location>
</feature>
<evidence type="ECO:0000259" key="8">
    <source>
        <dbReference type="Pfam" id="PF23774"/>
    </source>
</evidence>
<evidence type="ECO:0000256" key="5">
    <source>
        <dbReference type="ARBA" id="ARBA00023163"/>
    </source>
</evidence>
<keyword evidence="10" id="KW-1185">Reference proteome</keyword>
<name>U4LM71_PYROM</name>
<feature type="region of interest" description="Disordered" evidence="7">
    <location>
        <begin position="1621"/>
        <end position="1846"/>
    </location>
</feature>
<feature type="region of interest" description="Disordered" evidence="7">
    <location>
        <begin position="768"/>
        <end position="797"/>
    </location>
</feature>
<dbReference type="Gene3D" id="2.130.10.10">
    <property type="entry name" value="YVTN repeat-like/Quinoprotein amine dehydrogenase"/>
    <property type="match status" value="1"/>
</dbReference>
<feature type="compositionally biased region" description="Polar residues" evidence="7">
    <location>
        <begin position="509"/>
        <end position="520"/>
    </location>
</feature>